<reference evidence="3" key="1">
    <citation type="journal article" date="2019" name="Int. J. Syst. Evol. Microbiol.">
        <title>The Global Catalogue of Microorganisms (GCM) 10K type strain sequencing project: providing services to taxonomists for standard genome sequencing and annotation.</title>
        <authorList>
            <consortium name="The Broad Institute Genomics Platform"/>
            <consortium name="The Broad Institute Genome Sequencing Center for Infectious Disease"/>
            <person name="Wu L."/>
            <person name="Ma J."/>
        </authorList>
    </citation>
    <scope>NUCLEOTIDE SEQUENCE [LARGE SCALE GENOMIC DNA]</scope>
    <source>
        <strain evidence="3">JCM 31486</strain>
    </source>
</reference>
<evidence type="ECO:0000313" key="2">
    <source>
        <dbReference type="EMBL" id="MFD1047132.1"/>
    </source>
</evidence>
<feature type="non-terminal residue" evidence="2">
    <location>
        <position position="1"/>
    </location>
</feature>
<sequence length="77" mass="8750">PDHCFVAKLSMQNDPHGYFDVRPDDQPCYNDGGVSWHFDWARRPRSLSRSMVTSSSGMIETLRPTGPLQEVETGPRE</sequence>
<evidence type="ECO:0000256" key="1">
    <source>
        <dbReference type="SAM" id="MobiDB-lite"/>
    </source>
</evidence>
<comment type="caution">
    <text evidence="2">The sequence shown here is derived from an EMBL/GenBank/DDBJ whole genome shotgun (WGS) entry which is preliminary data.</text>
</comment>
<accession>A0ABW3M8V3</accession>
<keyword evidence="3" id="KW-1185">Reference proteome</keyword>
<protein>
    <submittedName>
        <fullName evidence="2">Uncharacterized protein</fullName>
    </submittedName>
</protein>
<dbReference type="Proteomes" id="UP001597045">
    <property type="component" value="Unassembled WGS sequence"/>
</dbReference>
<name>A0ABW3M8V3_9PSEU</name>
<gene>
    <name evidence="2" type="ORF">ACFQ1S_17025</name>
</gene>
<proteinExistence type="predicted"/>
<feature type="region of interest" description="Disordered" evidence="1">
    <location>
        <begin position="49"/>
        <end position="77"/>
    </location>
</feature>
<dbReference type="EMBL" id="JBHTIS010000941">
    <property type="protein sequence ID" value="MFD1047132.1"/>
    <property type="molecule type" value="Genomic_DNA"/>
</dbReference>
<organism evidence="2 3">
    <name type="scientific">Kibdelosporangium lantanae</name>
    <dbReference type="NCBI Taxonomy" id="1497396"/>
    <lineage>
        <taxon>Bacteria</taxon>
        <taxon>Bacillati</taxon>
        <taxon>Actinomycetota</taxon>
        <taxon>Actinomycetes</taxon>
        <taxon>Pseudonocardiales</taxon>
        <taxon>Pseudonocardiaceae</taxon>
        <taxon>Kibdelosporangium</taxon>
    </lineage>
</organism>
<evidence type="ECO:0000313" key="3">
    <source>
        <dbReference type="Proteomes" id="UP001597045"/>
    </source>
</evidence>